<dbReference type="PANTHER" id="PTHR43090">
    <property type="entry name" value="1-(5-PHOSPHORIBOSYL)-5-[(5-PHOSPHORIBOSYLAMINO)METHYLIDENEAMINO] IMIDAZOLE-4-CARBOXAMIDE ISOMERASE"/>
    <property type="match status" value="1"/>
</dbReference>
<dbReference type="HAMAP" id="MF_01014">
    <property type="entry name" value="HisA"/>
    <property type="match status" value="1"/>
</dbReference>
<dbReference type="EC" id="5.3.1.16" evidence="5 12"/>
<reference evidence="15 16" key="1">
    <citation type="submission" date="2015-06" db="EMBL/GenBank/DDBJ databases">
        <title>Genome sequence of the organohalide-respiring Dehalogenimonas alkenigignens type strain (IP3-3T).</title>
        <authorList>
            <person name="Key T.A."/>
            <person name="Richmond D.P."/>
            <person name="Bowman K.S."/>
            <person name="Cho Y.-J."/>
            <person name="Chun J."/>
            <person name="da Costa M.S."/>
            <person name="Rainey F.A."/>
            <person name="Moe W.M."/>
        </authorList>
    </citation>
    <scope>NUCLEOTIDE SEQUENCE [LARGE SCALE GENOMIC DNA]</scope>
    <source>
        <strain evidence="15 16">IP3-3</strain>
    </source>
</reference>
<evidence type="ECO:0000256" key="7">
    <source>
        <dbReference type="ARBA" id="ARBA00022490"/>
    </source>
</evidence>
<sequence>MRLVQGDYSRETVYSDNPVEMALKWQSMGAPRLHIVDLDGAASGDMVNLDVISQIVTAVSVPVQLGGGIRDLERIKKLLSAGIDRVIIGTAAVENPALVKEACAKYAESVIVSLDARDGKMAVKGWQEDTGLPVLQFARQMIALGVRRFVFTDISRDGMLTEPNFTALYDLIDALRIPVIASGGIASISHLKILKLIGASGAILGKSLYAGTINLRQALYAAA</sequence>
<comment type="caution">
    <text evidence="12">Lacks conserved residue(s) required for the propagation of feature annotation.</text>
</comment>
<dbReference type="UniPathway" id="UPA00031">
    <property type="reaction ID" value="UER00009"/>
</dbReference>
<comment type="pathway">
    <text evidence="3 12 14">Amino-acid biosynthesis; L-histidine biosynthesis; L-histidine from 5-phospho-alpha-D-ribose 1-diphosphate: step 4/9.</text>
</comment>
<keyword evidence="7 12" id="KW-0963">Cytoplasm</keyword>
<evidence type="ECO:0000256" key="9">
    <source>
        <dbReference type="ARBA" id="ARBA00023102"/>
    </source>
</evidence>
<feature type="active site" description="Proton donor" evidence="12">
    <location>
        <position position="115"/>
    </location>
</feature>
<keyword evidence="8 12" id="KW-0028">Amino-acid biosynthesis</keyword>
<dbReference type="CDD" id="cd04732">
    <property type="entry name" value="HisA"/>
    <property type="match status" value="1"/>
</dbReference>
<proteinExistence type="inferred from homology"/>
<evidence type="ECO:0000256" key="13">
    <source>
        <dbReference type="RuleBase" id="RU003657"/>
    </source>
</evidence>
<evidence type="ECO:0000256" key="6">
    <source>
        <dbReference type="ARBA" id="ARBA00018464"/>
    </source>
</evidence>
<gene>
    <name evidence="12" type="primary">hisA</name>
    <name evidence="15" type="ORF">DEALK_06290</name>
</gene>
<keyword evidence="16" id="KW-1185">Reference proteome</keyword>
<evidence type="ECO:0000256" key="1">
    <source>
        <dbReference type="ARBA" id="ARBA00000901"/>
    </source>
</evidence>
<dbReference type="PATRIC" id="fig|1217799.6.peg.648"/>
<dbReference type="InterPro" id="IPR044524">
    <property type="entry name" value="Isoase_HisA-like"/>
</dbReference>
<dbReference type="AlphaFoldDB" id="A0A0W0GGU5"/>
<dbReference type="GO" id="GO:0000162">
    <property type="term" value="P:L-tryptophan biosynthetic process"/>
    <property type="evidence" value="ECO:0007669"/>
    <property type="project" value="TreeGrafter"/>
</dbReference>
<dbReference type="GO" id="GO:0005737">
    <property type="term" value="C:cytoplasm"/>
    <property type="evidence" value="ECO:0007669"/>
    <property type="project" value="UniProtKB-SubCell"/>
</dbReference>
<dbReference type="InterPro" id="IPR006062">
    <property type="entry name" value="His_biosynth"/>
</dbReference>
<dbReference type="Gene3D" id="3.20.20.70">
    <property type="entry name" value="Aldolase class I"/>
    <property type="match status" value="1"/>
</dbReference>
<dbReference type="PANTHER" id="PTHR43090:SF2">
    <property type="entry name" value="1-(5-PHOSPHORIBOSYL)-5-[(5-PHOSPHORIBOSYLAMINO)METHYLIDENEAMINO] IMIDAZOLE-4-CARBOXAMIDE ISOMERASE"/>
    <property type="match status" value="1"/>
</dbReference>
<keyword evidence="10 12" id="KW-0413">Isomerase</keyword>
<dbReference type="InterPro" id="IPR013785">
    <property type="entry name" value="Aldolase_TIM"/>
</dbReference>
<comment type="catalytic activity">
    <reaction evidence="1 12 14">
        <text>1-(5-phospho-beta-D-ribosyl)-5-[(5-phospho-beta-D-ribosylamino)methylideneamino]imidazole-4-carboxamide = 5-[(5-phospho-1-deoxy-D-ribulos-1-ylimino)methylamino]-1-(5-phospho-beta-D-ribosyl)imidazole-4-carboxamide</text>
        <dbReference type="Rhea" id="RHEA:15469"/>
        <dbReference type="ChEBI" id="CHEBI:58435"/>
        <dbReference type="ChEBI" id="CHEBI:58525"/>
        <dbReference type="EC" id="5.3.1.16"/>
    </reaction>
</comment>
<dbReference type="FunFam" id="3.20.20.70:FF:000009">
    <property type="entry name" value="1-(5-phosphoribosyl)-5-[(5-phosphoribosylamino)methylideneamino] imidazole-4-carboxamide isomerase"/>
    <property type="match status" value="1"/>
</dbReference>
<dbReference type="InterPro" id="IPR011060">
    <property type="entry name" value="RibuloseP-bd_barrel"/>
</dbReference>
<evidence type="ECO:0000313" key="15">
    <source>
        <dbReference type="EMBL" id="KTB47784.1"/>
    </source>
</evidence>
<dbReference type="NCBIfam" id="TIGR00007">
    <property type="entry name" value="1-(5-phosphoribosyl)-5-[(5-phosphoribosylamino)methylideneamino]imidazole-4-carboxamide isomerase"/>
    <property type="match status" value="1"/>
</dbReference>
<comment type="similarity">
    <text evidence="4 12 13">Belongs to the HisA/HisF family.</text>
</comment>
<evidence type="ECO:0000256" key="10">
    <source>
        <dbReference type="ARBA" id="ARBA00023235"/>
    </source>
</evidence>
<evidence type="ECO:0000256" key="14">
    <source>
        <dbReference type="RuleBase" id="RU003658"/>
    </source>
</evidence>
<evidence type="ECO:0000256" key="8">
    <source>
        <dbReference type="ARBA" id="ARBA00022605"/>
    </source>
</evidence>
<protein>
    <recommendedName>
        <fullName evidence="6 12">1-(5-phosphoribosyl)-5-[(5-phosphoribosylamino)methylideneamino] imidazole-4-carboxamide isomerase</fullName>
        <ecNumber evidence="5 12">5.3.1.16</ecNumber>
    </recommendedName>
    <alternativeName>
        <fullName evidence="11 12">Phosphoribosylformimino-5-aminoimidazole carboxamide ribotide isomerase</fullName>
    </alternativeName>
</protein>
<dbReference type="EMBL" id="LFDV01000002">
    <property type="protein sequence ID" value="KTB47784.1"/>
    <property type="molecule type" value="Genomic_DNA"/>
</dbReference>
<keyword evidence="9 12" id="KW-0368">Histidine biosynthesis</keyword>
<dbReference type="InterPro" id="IPR006063">
    <property type="entry name" value="HisA_bact_arch"/>
</dbReference>
<dbReference type="STRING" id="1217799.DEALK_06290"/>
<dbReference type="GO" id="GO:0000105">
    <property type="term" value="P:L-histidine biosynthetic process"/>
    <property type="evidence" value="ECO:0007669"/>
    <property type="project" value="UniProtKB-UniRule"/>
</dbReference>
<evidence type="ECO:0000256" key="3">
    <source>
        <dbReference type="ARBA" id="ARBA00005133"/>
    </source>
</evidence>
<comment type="caution">
    <text evidence="15">The sequence shown here is derived from an EMBL/GenBank/DDBJ whole genome shotgun (WGS) entry which is preliminary data.</text>
</comment>
<evidence type="ECO:0000256" key="5">
    <source>
        <dbReference type="ARBA" id="ARBA00012550"/>
    </source>
</evidence>
<accession>A0A0W0GGU5</accession>
<evidence type="ECO:0000256" key="4">
    <source>
        <dbReference type="ARBA" id="ARBA00009667"/>
    </source>
</evidence>
<dbReference type="SUPFAM" id="SSF51366">
    <property type="entry name" value="Ribulose-phoshate binding barrel"/>
    <property type="match status" value="1"/>
</dbReference>
<comment type="subcellular location">
    <subcellularLocation>
        <location evidence="2 12 14">Cytoplasm</location>
    </subcellularLocation>
</comment>
<dbReference type="Pfam" id="PF00977">
    <property type="entry name" value="His_biosynth"/>
    <property type="match status" value="1"/>
</dbReference>
<evidence type="ECO:0000313" key="16">
    <source>
        <dbReference type="Proteomes" id="UP000053947"/>
    </source>
</evidence>
<evidence type="ECO:0000256" key="11">
    <source>
        <dbReference type="ARBA" id="ARBA00030547"/>
    </source>
</evidence>
<dbReference type="Proteomes" id="UP000053947">
    <property type="component" value="Unassembled WGS sequence"/>
</dbReference>
<evidence type="ECO:0000256" key="2">
    <source>
        <dbReference type="ARBA" id="ARBA00004496"/>
    </source>
</evidence>
<dbReference type="InterPro" id="IPR023016">
    <property type="entry name" value="HisA/PriA"/>
</dbReference>
<evidence type="ECO:0000256" key="12">
    <source>
        <dbReference type="HAMAP-Rule" id="MF_01014"/>
    </source>
</evidence>
<dbReference type="GO" id="GO:0003949">
    <property type="term" value="F:1-(5-phosphoribosyl)-5-[(5-phosphoribosylamino)methylideneamino]imidazole-4-carboxamide isomerase activity"/>
    <property type="evidence" value="ECO:0007669"/>
    <property type="project" value="UniProtKB-UniRule"/>
</dbReference>
<organism evidence="15 16">
    <name type="scientific">Dehalogenimonas alkenigignens</name>
    <dbReference type="NCBI Taxonomy" id="1217799"/>
    <lineage>
        <taxon>Bacteria</taxon>
        <taxon>Bacillati</taxon>
        <taxon>Chloroflexota</taxon>
        <taxon>Dehalococcoidia</taxon>
        <taxon>Dehalococcoidales</taxon>
        <taxon>Dehalococcoidaceae</taxon>
        <taxon>Dehalogenimonas</taxon>
    </lineage>
</organism>
<name>A0A0W0GGU5_9CHLR</name>